<comment type="similarity">
    <text evidence="1 2">Belongs to the small heat shock protein (HSP20) family.</text>
</comment>
<evidence type="ECO:0000313" key="5">
    <source>
        <dbReference type="Proteomes" id="UP000190888"/>
    </source>
</evidence>
<sequence length="141" mass="16118">MTLVKQNAAFGNLFDELFNNIPAAWGKEAQNAFASPATNIHETTDGYHLELNVPGRNKEDFAVNVDKGLLTISYEKKEEAENKDYKTVRKEFTFRSFKRSFTIDDKINTEAIQAKYENGILKLYLPKKEEVKVAPKQISIQ</sequence>
<name>A0A1T4R2Y0_9BACT</name>
<evidence type="ECO:0000256" key="1">
    <source>
        <dbReference type="PROSITE-ProRule" id="PRU00285"/>
    </source>
</evidence>
<accession>A0A1T4R2Y0</accession>
<dbReference type="Pfam" id="PF00011">
    <property type="entry name" value="HSP20"/>
    <property type="match status" value="1"/>
</dbReference>
<dbReference type="CDD" id="cd06464">
    <property type="entry name" value="ACD_sHsps-like"/>
    <property type="match status" value="1"/>
</dbReference>
<dbReference type="STRING" id="413434.SAMN04488132_11098"/>
<feature type="domain" description="SHSP" evidence="3">
    <location>
        <begin position="28"/>
        <end position="141"/>
    </location>
</feature>
<gene>
    <name evidence="4" type="ORF">SAMN04488132_11098</name>
</gene>
<dbReference type="Gene3D" id="2.60.40.790">
    <property type="match status" value="1"/>
</dbReference>
<dbReference type="AlphaFoldDB" id="A0A1T4R2Y0"/>
<dbReference type="PANTHER" id="PTHR11527">
    <property type="entry name" value="HEAT-SHOCK PROTEIN 20 FAMILY MEMBER"/>
    <property type="match status" value="1"/>
</dbReference>
<proteinExistence type="inferred from homology"/>
<evidence type="ECO:0000256" key="2">
    <source>
        <dbReference type="RuleBase" id="RU003616"/>
    </source>
</evidence>
<evidence type="ECO:0000313" key="4">
    <source>
        <dbReference type="EMBL" id="SKA10323.1"/>
    </source>
</evidence>
<dbReference type="PROSITE" id="PS01031">
    <property type="entry name" value="SHSP"/>
    <property type="match status" value="1"/>
</dbReference>
<dbReference type="OrthoDB" id="9814487at2"/>
<keyword evidence="5" id="KW-1185">Reference proteome</keyword>
<dbReference type="InterPro" id="IPR031107">
    <property type="entry name" value="Small_HSP"/>
</dbReference>
<dbReference type="EMBL" id="FUWH01000010">
    <property type="protein sequence ID" value="SKA10323.1"/>
    <property type="molecule type" value="Genomic_DNA"/>
</dbReference>
<dbReference type="SUPFAM" id="SSF49764">
    <property type="entry name" value="HSP20-like chaperones"/>
    <property type="match status" value="1"/>
</dbReference>
<evidence type="ECO:0000259" key="3">
    <source>
        <dbReference type="PROSITE" id="PS01031"/>
    </source>
</evidence>
<organism evidence="4 5">
    <name type="scientific">Sediminibacterium ginsengisoli</name>
    <dbReference type="NCBI Taxonomy" id="413434"/>
    <lineage>
        <taxon>Bacteria</taxon>
        <taxon>Pseudomonadati</taxon>
        <taxon>Bacteroidota</taxon>
        <taxon>Chitinophagia</taxon>
        <taxon>Chitinophagales</taxon>
        <taxon>Chitinophagaceae</taxon>
        <taxon>Sediminibacterium</taxon>
    </lineage>
</organism>
<dbReference type="InterPro" id="IPR002068">
    <property type="entry name" value="A-crystallin/Hsp20_dom"/>
</dbReference>
<protein>
    <submittedName>
        <fullName evidence="4">HSP20 family protein</fullName>
    </submittedName>
</protein>
<dbReference type="Proteomes" id="UP000190888">
    <property type="component" value="Unassembled WGS sequence"/>
</dbReference>
<dbReference type="InterPro" id="IPR008978">
    <property type="entry name" value="HSP20-like_chaperone"/>
</dbReference>
<reference evidence="4 5" key="1">
    <citation type="submission" date="2017-02" db="EMBL/GenBank/DDBJ databases">
        <authorList>
            <person name="Peterson S.W."/>
        </authorList>
    </citation>
    <scope>NUCLEOTIDE SEQUENCE [LARGE SCALE GENOMIC DNA]</scope>
    <source>
        <strain evidence="4 5">DSM 22335</strain>
    </source>
</reference>
<dbReference type="RefSeq" id="WP_078832341.1">
    <property type="nucleotide sequence ID" value="NZ_FUWH01000010.1"/>
</dbReference>